<reference evidence="2 3" key="1">
    <citation type="submission" date="2024-01" db="EMBL/GenBank/DDBJ databases">
        <title>A telomere-to-telomere, gap-free genome of sweet tea (Lithocarpus litseifolius).</title>
        <authorList>
            <person name="Zhou J."/>
        </authorList>
    </citation>
    <scope>NUCLEOTIDE SEQUENCE [LARGE SCALE GENOMIC DNA]</scope>
    <source>
        <strain evidence="2">Zhou-2022a</strain>
        <tissue evidence="2">Leaf</tissue>
    </source>
</reference>
<dbReference type="AlphaFoldDB" id="A0AAW2BPQ2"/>
<dbReference type="Proteomes" id="UP001459277">
    <property type="component" value="Unassembled WGS sequence"/>
</dbReference>
<proteinExistence type="predicted"/>
<name>A0AAW2BPQ2_9ROSI</name>
<comment type="caution">
    <text evidence="2">The sequence shown here is derived from an EMBL/GenBank/DDBJ whole genome shotgun (WGS) entry which is preliminary data.</text>
</comment>
<sequence>MQKEWWKFGGWRVERIIEEFVGKIGDELSNTSSSGSRLWATRSRTDPNPAPAPNLDPDSDPGPAPNSSPAFHRLAAPTTAVLVPRRDRHADRLLSREIVLAPAREYEGDPLAGHGGFGHPSLLRRFSSQARCAVPSQDGEAKETIPHEAAESSVFP</sequence>
<accession>A0AAW2BPQ2</accession>
<feature type="region of interest" description="Disordered" evidence="1">
    <location>
        <begin position="26"/>
        <end position="78"/>
    </location>
</feature>
<organism evidence="2 3">
    <name type="scientific">Lithocarpus litseifolius</name>
    <dbReference type="NCBI Taxonomy" id="425828"/>
    <lineage>
        <taxon>Eukaryota</taxon>
        <taxon>Viridiplantae</taxon>
        <taxon>Streptophyta</taxon>
        <taxon>Embryophyta</taxon>
        <taxon>Tracheophyta</taxon>
        <taxon>Spermatophyta</taxon>
        <taxon>Magnoliopsida</taxon>
        <taxon>eudicotyledons</taxon>
        <taxon>Gunneridae</taxon>
        <taxon>Pentapetalae</taxon>
        <taxon>rosids</taxon>
        <taxon>fabids</taxon>
        <taxon>Fagales</taxon>
        <taxon>Fagaceae</taxon>
        <taxon>Lithocarpus</taxon>
    </lineage>
</organism>
<evidence type="ECO:0000313" key="3">
    <source>
        <dbReference type="Proteomes" id="UP001459277"/>
    </source>
</evidence>
<feature type="compositionally biased region" description="Pro residues" evidence="1">
    <location>
        <begin position="48"/>
        <end position="66"/>
    </location>
</feature>
<feature type="compositionally biased region" description="Basic and acidic residues" evidence="1">
    <location>
        <begin position="139"/>
        <end position="150"/>
    </location>
</feature>
<gene>
    <name evidence="2" type="ORF">SO802_032262</name>
</gene>
<keyword evidence="3" id="KW-1185">Reference proteome</keyword>
<feature type="region of interest" description="Disordered" evidence="1">
    <location>
        <begin position="133"/>
        <end position="156"/>
    </location>
</feature>
<evidence type="ECO:0000256" key="1">
    <source>
        <dbReference type="SAM" id="MobiDB-lite"/>
    </source>
</evidence>
<protein>
    <submittedName>
        <fullName evidence="2">Uncharacterized protein</fullName>
    </submittedName>
</protein>
<dbReference type="EMBL" id="JAZDWU010000011">
    <property type="protein sequence ID" value="KAK9987311.1"/>
    <property type="molecule type" value="Genomic_DNA"/>
</dbReference>
<evidence type="ECO:0000313" key="2">
    <source>
        <dbReference type="EMBL" id="KAK9987311.1"/>
    </source>
</evidence>